<reference evidence="1" key="2">
    <citation type="submission" date="2022-06" db="UniProtKB">
        <authorList>
            <consortium name="EnsemblMetazoa"/>
        </authorList>
    </citation>
    <scope>IDENTIFICATION</scope>
    <source>
        <strain evidence="1">PS312</strain>
    </source>
</reference>
<protein>
    <submittedName>
        <fullName evidence="1">Uncharacterized protein</fullName>
    </submittedName>
</protein>
<dbReference type="Proteomes" id="UP000005239">
    <property type="component" value="Unassembled WGS sequence"/>
</dbReference>
<gene>
    <name evidence="1" type="primary">WBGene00281572</name>
</gene>
<evidence type="ECO:0000313" key="1">
    <source>
        <dbReference type="EnsemblMetazoa" id="PPA43203.1"/>
    </source>
</evidence>
<organism evidence="1 2">
    <name type="scientific">Pristionchus pacificus</name>
    <name type="common">Parasitic nematode worm</name>
    <dbReference type="NCBI Taxonomy" id="54126"/>
    <lineage>
        <taxon>Eukaryota</taxon>
        <taxon>Metazoa</taxon>
        <taxon>Ecdysozoa</taxon>
        <taxon>Nematoda</taxon>
        <taxon>Chromadorea</taxon>
        <taxon>Rhabditida</taxon>
        <taxon>Rhabditina</taxon>
        <taxon>Diplogasteromorpha</taxon>
        <taxon>Diplogasteroidea</taxon>
        <taxon>Neodiplogasteridae</taxon>
        <taxon>Pristionchus</taxon>
    </lineage>
</organism>
<proteinExistence type="predicted"/>
<sequence>MSANHLDSSDEEDAFERIEDMNDIHELDSKEEEETVRILEQELARLRSENEFHKQHKNTMTALVVILVIVLYAILIFGPRPCSSSPAEMAECPKISPCPPVSQCESKKCELRLCPDEQRVRVLMRFEDDLPKGFQVKDRVVTQIEEWTLARPALEVGHELVFVDGVNMEAKTDDEISAMIRTSGALIHTNLIVRNSTSRIDYTKEICFLMELGTVLFLVFCFIVNVFEKAVWARDKKTMVDNKKHSLGENNAESHKIVDLGEIASETINAQNVAIEDNRVELEMYEARLAAAKSELVTLEKRLKVVIEKTASIDEVEKASVNELDKLEKTLNECYPKNGEEGEELKAGVITRSHKRLSRSNGMFLDAPSLLA</sequence>
<accession>A0A8R1Z7X4</accession>
<dbReference type="InterPro" id="IPR036034">
    <property type="entry name" value="PDZ_sf"/>
</dbReference>
<accession>A0A454XPV1</accession>
<dbReference type="EnsemblMetazoa" id="PPA43203.1">
    <property type="protein sequence ID" value="PPA43203.1"/>
    <property type="gene ID" value="WBGene00281572"/>
</dbReference>
<reference evidence="2" key="1">
    <citation type="journal article" date="2008" name="Nat. Genet.">
        <title>The Pristionchus pacificus genome provides a unique perspective on nematode lifestyle and parasitism.</title>
        <authorList>
            <person name="Dieterich C."/>
            <person name="Clifton S.W."/>
            <person name="Schuster L.N."/>
            <person name="Chinwalla A."/>
            <person name="Delehaunty K."/>
            <person name="Dinkelacker I."/>
            <person name="Fulton L."/>
            <person name="Fulton R."/>
            <person name="Godfrey J."/>
            <person name="Minx P."/>
            <person name="Mitreva M."/>
            <person name="Roeseler W."/>
            <person name="Tian H."/>
            <person name="Witte H."/>
            <person name="Yang S.P."/>
            <person name="Wilson R.K."/>
            <person name="Sommer R.J."/>
        </authorList>
    </citation>
    <scope>NUCLEOTIDE SEQUENCE [LARGE SCALE GENOMIC DNA]</scope>
    <source>
        <strain evidence="2">PS312</strain>
    </source>
</reference>
<keyword evidence="2" id="KW-1185">Reference proteome</keyword>
<name>A0A454XPV1_PRIPA</name>
<dbReference type="SUPFAM" id="SSF50156">
    <property type="entry name" value="PDZ domain-like"/>
    <property type="match status" value="1"/>
</dbReference>
<evidence type="ECO:0000313" key="2">
    <source>
        <dbReference type="Proteomes" id="UP000005239"/>
    </source>
</evidence>
<dbReference type="AlphaFoldDB" id="A0A454XPV1"/>
<dbReference type="Gene3D" id="2.30.42.10">
    <property type="match status" value="1"/>
</dbReference>